<keyword evidence="3" id="KW-0812">Transmembrane</keyword>
<feature type="region of interest" description="Disordered" evidence="2">
    <location>
        <begin position="212"/>
        <end position="265"/>
    </location>
</feature>
<keyword evidence="3" id="KW-0472">Membrane</keyword>
<feature type="coiled-coil region" evidence="1">
    <location>
        <begin position="139"/>
        <end position="166"/>
    </location>
</feature>
<feature type="transmembrane region" description="Helical" evidence="3">
    <location>
        <begin position="63"/>
        <end position="84"/>
    </location>
</feature>
<evidence type="ECO:0000313" key="4">
    <source>
        <dbReference type="EMBL" id="KEQ14221.1"/>
    </source>
</evidence>
<keyword evidence="5" id="KW-1185">Reference proteome</keyword>
<evidence type="ECO:0000313" key="5">
    <source>
        <dbReference type="Proteomes" id="UP000028006"/>
    </source>
</evidence>
<evidence type="ECO:0000256" key="1">
    <source>
        <dbReference type="SAM" id="Coils"/>
    </source>
</evidence>
<feature type="transmembrane region" description="Helical" evidence="3">
    <location>
        <begin position="38"/>
        <end position="56"/>
    </location>
</feature>
<dbReference type="EMBL" id="JOKG01000002">
    <property type="protein sequence ID" value="KEQ14221.1"/>
    <property type="molecule type" value="Genomic_DNA"/>
</dbReference>
<protein>
    <submittedName>
        <fullName evidence="4">Uncharacterized protein</fullName>
    </submittedName>
</protein>
<dbReference type="AlphaFoldDB" id="A0A081N6Z8"/>
<accession>A0A081N6Z8</accession>
<dbReference type="Proteomes" id="UP000028006">
    <property type="component" value="Unassembled WGS sequence"/>
</dbReference>
<name>A0A081N6Z8_9GAMM</name>
<comment type="caution">
    <text evidence="4">The sequence shown here is derived from an EMBL/GenBank/DDBJ whole genome shotgun (WGS) entry which is preliminary data.</text>
</comment>
<organism evidence="4 5">
    <name type="scientific">Endozoicomonas montiporae</name>
    <dbReference type="NCBI Taxonomy" id="1027273"/>
    <lineage>
        <taxon>Bacteria</taxon>
        <taxon>Pseudomonadati</taxon>
        <taxon>Pseudomonadota</taxon>
        <taxon>Gammaproteobacteria</taxon>
        <taxon>Oceanospirillales</taxon>
        <taxon>Endozoicomonadaceae</taxon>
        <taxon>Endozoicomonas</taxon>
    </lineage>
</organism>
<evidence type="ECO:0000256" key="2">
    <source>
        <dbReference type="SAM" id="MobiDB-lite"/>
    </source>
</evidence>
<sequence>MTILEYGTRILAGLVLAIVSTAALVLALAGMVSSPVEQGMAIAAGVALQICLYLFARNKKDQWLSWVLLVVSVLATAAFMEYAWQQQRAGTVQQQQSATADNYVAQQLKQQIDDINRQMAIRLNVSERDTSGNFRTRGINQLDDEVSDLTEERNQLLSQLQEIETASATAPAGSMDAVVGNAPWLIRLVVFLALSLLLDYCTIRCLSTPMPERAKKKKLEDTEEKKSASTEAAKPETVLAEADSENADHPVEDKPEPTEETISETTIQPQALQIDETVQRIAQRVRNGEYGTQPVVRKIIDAEGVRHPVVKQAFDLLQTEGVLVKNGQRFELMKAA</sequence>
<feature type="transmembrane region" description="Helical" evidence="3">
    <location>
        <begin position="184"/>
        <end position="207"/>
    </location>
</feature>
<gene>
    <name evidence="4" type="ORF">GZ77_07295</name>
</gene>
<proteinExistence type="predicted"/>
<reference evidence="4 5" key="1">
    <citation type="submission" date="2014-06" db="EMBL/GenBank/DDBJ databases">
        <title>Whole Genome Sequences of Three Symbiotic Endozoicomonas Bacteria.</title>
        <authorList>
            <person name="Neave M.J."/>
            <person name="Apprill A."/>
            <person name="Voolstra C.R."/>
        </authorList>
    </citation>
    <scope>NUCLEOTIDE SEQUENCE [LARGE SCALE GENOMIC DNA]</scope>
    <source>
        <strain evidence="4 5">LMG 24815</strain>
    </source>
</reference>
<dbReference type="RefSeq" id="WP_034873994.1">
    <property type="nucleotide sequence ID" value="NZ_JOKG01000002.1"/>
</dbReference>
<evidence type="ECO:0000256" key="3">
    <source>
        <dbReference type="SAM" id="Phobius"/>
    </source>
</evidence>
<keyword evidence="3" id="KW-1133">Transmembrane helix</keyword>
<feature type="transmembrane region" description="Helical" evidence="3">
    <location>
        <begin position="12"/>
        <end position="32"/>
    </location>
</feature>
<keyword evidence="1" id="KW-0175">Coiled coil</keyword>
<feature type="compositionally biased region" description="Basic and acidic residues" evidence="2">
    <location>
        <begin position="218"/>
        <end position="228"/>
    </location>
</feature>
<feature type="compositionally biased region" description="Basic and acidic residues" evidence="2">
    <location>
        <begin position="246"/>
        <end position="257"/>
    </location>
</feature>